<proteinExistence type="predicted"/>
<evidence type="ECO:0000313" key="2">
    <source>
        <dbReference type="EMBL" id="CAH1001823.1"/>
    </source>
</evidence>
<gene>
    <name evidence="2" type="ORF">LEM8419_02731</name>
</gene>
<sequence>MNLHASLLSAHLRISALLLVLLLNGLLTAQNEQDLKYYDNTYVDHIKTVRLHVDGFPHSYPVIELGGGARLRLSFDDLREEVGRYSYSFVHCDRDWTPSTLGQMEYNSGYGNDYLEDYDFSLRTLARYVHYDLTFPNRNMRLERSGNYLLVVYDTQQDNRPVITRRFMVAENVAGLSAQVTRPNRVDKIHTHQEVQLSANTKQLQPRAPLQELSASILQNGRWDNAVTGVQPNLLGRESVQFNYQDLIVYRGGNEFRNLDLRSIQAPRTPVASITNEGSNYAMLLAPEETRGNSVYVQYFDLNGDFVNFRSDRPVVNLADEFLQENFARFGLDFTGDYIEVTFVLKPRNGVPLDEDVYLFGMMTEWRLKYDYRMVWNTNINAYVGRVLIKQGFYNYYFVTDQGESGRKLLRPGDRVGYDRTEDSFTETENDYLSLLYYRPLGGRYDRLVGTTLTNSNQ</sequence>
<evidence type="ECO:0000313" key="3">
    <source>
        <dbReference type="Proteomes" id="UP000837803"/>
    </source>
</evidence>
<reference evidence="2" key="1">
    <citation type="submission" date="2021-12" db="EMBL/GenBank/DDBJ databases">
        <authorList>
            <person name="Rodrigo-Torres L."/>
            <person name="Arahal R. D."/>
            <person name="Lucena T."/>
        </authorList>
    </citation>
    <scope>NUCLEOTIDE SEQUENCE</scope>
    <source>
        <strain evidence="2">CECT 8419</strain>
    </source>
</reference>
<comment type="caution">
    <text evidence="2">The sequence shown here is derived from an EMBL/GenBank/DDBJ whole genome shotgun (WGS) entry which is preliminary data.</text>
</comment>
<dbReference type="EMBL" id="CAKLPZ010000003">
    <property type="protein sequence ID" value="CAH1001823.1"/>
    <property type="molecule type" value="Genomic_DNA"/>
</dbReference>
<keyword evidence="3" id="KW-1185">Reference proteome</keyword>
<protein>
    <recommendedName>
        <fullName evidence="1">Type 9 secretion system plug protein N-terminal domain-containing protein</fullName>
    </recommendedName>
</protein>
<accession>A0ABN8F4G1</accession>
<dbReference type="Proteomes" id="UP000837803">
    <property type="component" value="Unassembled WGS sequence"/>
</dbReference>
<dbReference type="InterPro" id="IPR031345">
    <property type="entry name" value="T9SS_Plug_N"/>
</dbReference>
<organism evidence="2 3">
    <name type="scientific">Neolewinella maritima</name>
    <dbReference type="NCBI Taxonomy" id="1383882"/>
    <lineage>
        <taxon>Bacteria</taxon>
        <taxon>Pseudomonadati</taxon>
        <taxon>Bacteroidota</taxon>
        <taxon>Saprospiria</taxon>
        <taxon>Saprospirales</taxon>
        <taxon>Lewinellaceae</taxon>
        <taxon>Neolewinella</taxon>
    </lineage>
</organism>
<feature type="domain" description="Type 9 secretion system plug protein N-terminal" evidence="1">
    <location>
        <begin position="46"/>
        <end position="171"/>
    </location>
</feature>
<dbReference type="Pfam" id="PF17116">
    <property type="entry name" value="T9SS_plug_1st"/>
    <property type="match status" value="1"/>
</dbReference>
<evidence type="ECO:0000259" key="1">
    <source>
        <dbReference type="Pfam" id="PF17116"/>
    </source>
</evidence>
<name>A0ABN8F4G1_9BACT</name>
<dbReference type="RefSeq" id="WP_238751681.1">
    <property type="nucleotide sequence ID" value="NZ_CAKLPZ010000003.1"/>
</dbReference>